<comment type="caution">
    <text evidence="2">The sequence shown here is derived from an EMBL/GenBank/DDBJ whole genome shotgun (WGS) entry which is preliminary data.</text>
</comment>
<gene>
    <name evidence="2" type="ORF">BSTOLATCC_MIC5606</name>
</gene>
<dbReference type="EMBL" id="CAJZBQ010000005">
    <property type="protein sequence ID" value="CAG9312122.1"/>
    <property type="molecule type" value="Genomic_DNA"/>
</dbReference>
<feature type="compositionally biased region" description="Basic and acidic residues" evidence="1">
    <location>
        <begin position="29"/>
        <end position="40"/>
    </location>
</feature>
<feature type="compositionally biased region" description="Basic and acidic residues" evidence="1">
    <location>
        <begin position="1"/>
        <end position="22"/>
    </location>
</feature>
<sequence>MDQKKAKWVAEEGKEERQEKKLERKARKVEKLEGINEVKRAPKFKRTWNAKGSEGQKRQPGRQKKSRRKLRRKPRGKTGESPGEKEKCPKIEREEAKRRQDLFDALSLFNPQVGSLPLVERTNSGSC</sequence>
<protein>
    <recommendedName>
        <fullName evidence="4">Coiled-coil domain-containing protein 86</fullName>
    </recommendedName>
</protein>
<feature type="region of interest" description="Disordered" evidence="1">
    <location>
        <begin position="1"/>
        <end position="96"/>
    </location>
</feature>
<keyword evidence="3" id="KW-1185">Reference proteome</keyword>
<evidence type="ECO:0008006" key="4">
    <source>
        <dbReference type="Google" id="ProtNLM"/>
    </source>
</evidence>
<name>A0AAU9ID79_9CILI</name>
<proteinExistence type="predicted"/>
<dbReference type="AlphaFoldDB" id="A0AAU9ID79"/>
<feature type="compositionally biased region" description="Basic residues" evidence="1">
    <location>
        <begin position="59"/>
        <end position="76"/>
    </location>
</feature>
<organism evidence="2 3">
    <name type="scientific">Blepharisma stoltei</name>
    <dbReference type="NCBI Taxonomy" id="1481888"/>
    <lineage>
        <taxon>Eukaryota</taxon>
        <taxon>Sar</taxon>
        <taxon>Alveolata</taxon>
        <taxon>Ciliophora</taxon>
        <taxon>Postciliodesmatophora</taxon>
        <taxon>Heterotrichea</taxon>
        <taxon>Heterotrichida</taxon>
        <taxon>Blepharismidae</taxon>
        <taxon>Blepharisma</taxon>
    </lineage>
</organism>
<feature type="compositionally biased region" description="Basic and acidic residues" evidence="1">
    <location>
        <begin position="82"/>
        <end position="96"/>
    </location>
</feature>
<reference evidence="2" key="1">
    <citation type="submission" date="2021-09" db="EMBL/GenBank/DDBJ databases">
        <authorList>
            <consortium name="AG Swart"/>
            <person name="Singh M."/>
            <person name="Singh A."/>
            <person name="Seah K."/>
            <person name="Emmerich C."/>
        </authorList>
    </citation>
    <scope>NUCLEOTIDE SEQUENCE</scope>
    <source>
        <strain evidence="2">ATCC30299</strain>
    </source>
</reference>
<evidence type="ECO:0000313" key="2">
    <source>
        <dbReference type="EMBL" id="CAG9312122.1"/>
    </source>
</evidence>
<evidence type="ECO:0000256" key="1">
    <source>
        <dbReference type="SAM" id="MobiDB-lite"/>
    </source>
</evidence>
<accession>A0AAU9ID79</accession>
<evidence type="ECO:0000313" key="3">
    <source>
        <dbReference type="Proteomes" id="UP001162131"/>
    </source>
</evidence>
<dbReference type="Proteomes" id="UP001162131">
    <property type="component" value="Unassembled WGS sequence"/>
</dbReference>